<gene>
    <name evidence="8" type="ORF">MPPM_0398</name>
</gene>
<evidence type="ECO:0000259" key="7">
    <source>
        <dbReference type="Pfam" id="PF09084"/>
    </source>
</evidence>
<dbReference type="FunFam" id="3.40.190.10:FF:000050">
    <property type="entry name" value="Sulfonate ABC transporter substrate-binding protein"/>
    <property type="match status" value="1"/>
</dbReference>
<dbReference type="GO" id="GO:0016020">
    <property type="term" value="C:membrane"/>
    <property type="evidence" value="ECO:0007669"/>
    <property type="project" value="InterPro"/>
</dbReference>
<evidence type="ECO:0000256" key="5">
    <source>
        <dbReference type="ARBA" id="ARBA00055538"/>
    </source>
</evidence>
<evidence type="ECO:0000256" key="1">
    <source>
        <dbReference type="ARBA" id="ARBA00004418"/>
    </source>
</evidence>
<dbReference type="PANTHER" id="PTHR30024">
    <property type="entry name" value="ALIPHATIC SULFONATES-BINDING PROTEIN-RELATED"/>
    <property type="match status" value="1"/>
</dbReference>
<dbReference type="NCBIfam" id="TIGR01728">
    <property type="entry name" value="SsuA_fam"/>
    <property type="match status" value="1"/>
</dbReference>
<evidence type="ECO:0000256" key="3">
    <source>
        <dbReference type="ARBA" id="ARBA00022448"/>
    </source>
</evidence>
<evidence type="ECO:0000313" key="9">
    <source>
        <dbReference type="Proteomes" id="UP000218288"/>
    </source>
</evidence>
<evidence type="ECO:0000313" key="8">
    <source>
        <dbReference type="EMBL" id="BAU89003.1"/>
    </source>
</evidence>
<evidence type="ECO:0000256" key="4">
    <source>
        <dbReference type="ARBA" id="ARBA00022729"/>
    </source>
</evidence>
<accession>A0A161JK30</accession>
<organism evidence="8 9">
    <name type="scientific">Methylorubrum populi</name>
    <dbReference type="NCBI Taxonomy" id="223967"/>
    <lineage>
        <taxon>Bacteria</taxon>
        <taxon>Pseudomonadati</taxon>
        <taxon>Pseudomonadota</taxon>
        <taxon>Alphaproteobacteria</taxon>
        <taxon>Hyphomicrobiales</taxon>
        <taxon>Methylobacteriaceae</taxon>
        <taxon>Methylorubrum</taxon>
    </lineage>
</organism>
<comment type="subcellular location">
    <subcellularLocation>
        <location evidence="1">Periplasm</location>
    </subcellularLocation>
</comment>
<dbReference type="Pfam" id="PF09084">
    <property type="entry name" value="NMT1"/>
    <property type="match status" value="1"/>
</dbReference>
<dbReference type="SUPFAM" id="SSF53850">
    <property type="entry name" value="Periplasmic binding protein-like II"/>
    <property type="match status" value="1"/>
</dbReference>
<protein>
    <recommendedName>
        <fullName evidence="6">Putative aliphatic sulfonates-binding protein</fullName>
    </recommendedName>
</protein>
<keyword evidence="3" id="KW-0813">Transport</keyword>
<name>A0A161JK30_9HYPH</name>
<dbReference type="Gene3D" id="3.40.190.10">
    <property type="entry name" value="Periplasmic binding protein-like II"/>
    <property type="match status" value="2"/>
</dbReference>
<dbReference type="Proteomes" id="UP000218288">
    <property type="component" value="Chromosome"/>
</dbReference>
<dbReference type="InterPro" id="IPR015168">
    <property type="entry name" value="SsuA/THI5"/>
</dbReference>
<dbReference type="PANTHER" id="PTHR30024:SF21">
    <property type="entry name" value="ABC TRANSPORTER SUBSTRATE-BINDING PROTEIN"/>
    <property type="match status" value="1"/>
</dbReference>
<dbReference type="GO" id="GO:0042626">
    <property type="term" value="F:ATPase-coupled transmembrane transporter activity"/>
    <property type="evidence" value="ECO:0007669"/>
    <property type="project" value="InterPro"/>
</dbReference>
<dbReference type="InterPro" id="IPR010067">
    <property type="entry name" value="ABC_SsuA_sub-bd"/>
</dbReference>
<dbReference type="AlphaFoldDB" id="A0A161JK30"/>
<dbReference type="EMBL" id="AP014809">
    <property type="protein sequence ID" value="BAU89003.1"/>
    <property type="molecule type" value="Genomic_DNA"/>
</dbReference>
<feature type="domain" description="SsuA/THI5-like" evidence="7">
    <location>
        <begin position="68"/>
        <end position="270"/>
    </location>
</feature>
<evidence type="ECO:0000256" key="6">
    <source>
        <dbReference type="ARBA" id="ARBA00070228"/>
    </source>
</evidence>
<proteinExistence type="inferred from homology"/>
<keyword evidence="4" id="KW-0732">Signal</keyword>
<comment type="similarity">
    <text evidence="2">Belongs to the bacterial solute-binding protein SsuA/TauA family.</text>
</comment>
<evidence type="ECO:0000256" key="2">
    <source>
        <dbReference type="ARBA" id="ARBA00010742"/>
    </source>
</evidence>
<sequence length="345" mass="36733">MTVLAIGRIQAASRTDEGASHMIRRRHVLSAFVGFLGLLTAGSDLRAADVSEIRLDWATYNPVSLVLKEKGFLEEALKARGIKVRWVQSLGSNKALEFLNGSAIDFGSSAGAAALLARINGNPVKVVYAYSRPEWTALVTRKETGITKPADLKGKRIAVTRGTDPHIFLIRALQSAGLTEKDAKLVLLQHADGRTALDRGDVDAWAGLDPMMAAAEIESDDVLFYRDAAANTWGVLDVREDFAKAHPDLVKVVIAAYEQARAYALANPEALKSALVSATKLPEAVIAKQIERTDLSQPAIGPAQAESIRAAGLALQQAGVIPASTDVAAAVDGLIDPQFNPAPGR</sequence>
<dbReference type="GO" id="GO:0042597">
    <property type="term" value="C:periplasmic space"/>
    <property type="evidence" value="ECO:0007669"/>
    <property type="project" value="UniProtKB-SubCell"/>
</dbReference>
<reference evidence="8 9" key="1">
    <citation type="journal article" date="2016" name="Genome Announc.">
        <title>Complete Genome Sequence of Methylobacterium populi P-1M, Isolated from Pink-Pigmented Household Biofilm.</title>
        <authorList>
            <person name="Morohoshi T."/>
            <person name="Ikeda T."/>
        </authorList>
    </citation>
    <scope>NUCLEOTIDE SEQUENCE [LARGE SCALE GENOMIC DNA]</scope>
    <source>
        <strain evidence="8 9">P-1M</strain>
    </source>
</reference>
<comment type="function">
    <text evidence="5">Part of a binding-protein-dependent transport system for aliphatic sulfonates. Putative binding protein.</text>
</comment>